<organism evidence="1 2">
    <name type="scientific">Entotheonella factor</name>
    <dbReference type="NCBI Taxonomy" id="1429438"/>
    <lineage>
        <taxon>Bacteria</taxon>
        <taxon>Pseudomonadati</taxon>
        <taxon>Nitrospinota/Tectimicrobiota group</taxon>
        <taxon>Candidatus Tectimicrobiota</taxon>
        <taxon>Candidatus Entotheonellia</taxon>
        <taxon>Candidatus Entotheonellales</taxon>
        <taxon>Candidatus Entotheonellaceae</taxon>
        <taxon>Candidatus Entotheonella</taxon>
    </lineage>
</organism>
<sequence length="97" mass="10747">MIFLPILESYLPRSESKQEKIIGSGNRIRTILASILSEFMPQNPSILSASDDNGVYWVYAKATMSIGFGLVHMQTMITCCPSYEAVLAYSSKTHSLP</sequence>
<comment type="caution">
    <text evidence="1">The sequence shown here is derived from an EMBL/GenBank/DDBJ whole genome shotgun (WGS) entry which is preliminary data.</text>
</comment>
<dbReference type="Proteomes" id="UP000019141">
    <property type="component" value="Unassembled WGS sequence"/>
</dbReference>
<dbReference type="EMBL" id="AZHW01000929">
    <property type="protein sequence ID" value="ETW95327.1"/>
    <property type="molecule type" value="Genomic_DNA"/>
</dbReference>
<gene>
    <name evidence="1" type="ORF">ETSY1_31045</name>
</gene>
<evidence type="ECO:0000313" key="1">
    <source>
        <dbReference type="EMBL" id="ETW95327.1"/>
    </source>
</evidence>
<reference evidence="1 2" key="1">
    <citation type="journal article" date="2014" name="Nature">
        <title>An environmental bacterial taxon with a large and distinct metabolic repertoire.</title>
        <authorList>
            <person name="Wilson M.C."/>
            <person name="Mori T."/>
            <person name="Ruckert C."/>
            <person name="Uria A.R."/>
            <person name="Helf M.J."/>
            <person name="Takada K."/>
            <person name="Gernert C."/>
            <person name="Steffens U.A."/>
            <person name="Heycke N."/>
            <person name="Schmitt S."/>
            <person name="Rinke C."/>
            <person name="Helfrich E.J."/>
            <person name="Brachmann A.O."/>
            <person name="Gurgui C."/>
            <person name="Wakimoto T."/>
            <person name="Kracht M."/>
            <person name="Crusemann M."/>
            <person name="Hentschel U."/>
            <person name="Abe I."/>
            <person name="Matsunaga S."/>
            <person name="Kalinowski J."/>
            <person name="Takeyama H."/>
            <person name="Piel J."/>
        </authorList>
    </citation>
    <scope>NUCLEOTIDE SEQUENCE [LARGE SCALE GENOMIC DNA]</scope>
    <source>
        <strain evidence="2">TSY1</strain>
    </source>
</reference>
<name>W4LBI2_ENTF1</name>
<protein>
    <submittedName>
        <fullName evidence="1">Uncharacterized protein</fullName>
    </submittedName>
</protein>
<proteinExistence type="predicted"/>
<keyword evidence="2" id="KW-1185">Reference proteome</keyword>
<evidence type="ECO:0000313" key="2">
    <source>
        <dbReference type="Proteomes" id="UP000019141"/>
    </source>
</evidence>
<dbReference type="HOGENOM" id="CLU_2341529_0_0_7"/>
<accession>W4LBI2</accession>
<dbReference type="AlphaFoldDB" id="W4LBI2"/>